<dbReference type="AlphaFoldDB" id="A0A316AFP3"/>
<feature type="domain" description="DUF1540" evidence="1">
    <location>
        <begin position="62"/>
        <end position="97"/>
    </location>
</feature>
<keyword evidence="3" id="KW-1185">Reference proteome</keyword>
<dbReference type="InterPro" id="IPR011437">
    <property type="entry name" value="DUF1540"/>
</dbReference>
<dbReference type="Pfam" id="PF07561">
    <property type="entry name" value="DUF1540"/>
    <property type="match status" value="2"/>
</dbReference>
<reference evidence="2 3" key="1">
    <citation type="submission" date="2018-03" db="EMBL/GenBank/DDBJ databases">
        <title>Genomic Encyclopedia of Archaeal and Bacterial Type Strains, Phase II (KMG-II): from individual species to whole genera.</title>
        <authorList>
            <person name="Goeker M."/>
        </authorList>
    </citation>
    <scope>NUCLEOTIDE SEQUENCE [LARGE SCALE GENOMIC DNA]</scope>
    <source>
        <strain evidence="2 3">DSM 44889</strain>
    </source>
</reference>
<feature type="domain" description="DUF1540" evidence="1">
    <location>
        <begin position="11"/>
        <end position="43"/>
    </location>
</feature>
<organism evidence="2 3">
    <name type="scientific">Quadrisphaera granulorum</name>
    <dbReference type="NCBI Taxonomy" id="317664"/>
    <lineage>
        <taxon>Bacteria</taxon>
        <taxon>Bacillati</taxon>
        <taxon>Actinomycetota</taxon>
        <taxon>Actinomycetes</taxon>
        <taxon>Kineosporiales</taxon>
        <taxon>Kineosporiaceae</taxon>
        <taxon>Quadrisphaera</taxon>
    </lineage>
</organism>
<protein>
    <submittedName>
        <fullName evidence="2">Uncharacterized protein DUF1540</fullName>
    </submittedName>
</protein>
<proteinExistence type="predicted"/>
<dbReference type="OrthoDB" id="3213529at2"/>
<accession>A0A316AFP3</accession>
<dbReference type="RefSeq" id="WP_109772856.1">
    <property type="nucleotide sequence ID" value="NZ_QGDQ01000002.1"/>
</dbReference>
<dbReference type="EMBL" id="QGDQ01000002">
    <property type="protein sequence ID" value="PWJ55800.1"/>
    <property type="molecule type" value="Genomic_DNA"/>
</dbReference>
<evidence type="ECO:0000259" key="1">
    <source>
        <dbReference type="Pfam" id="PF07561"/>
    </source>
</evidence>
<name>A0A316AFP3_9ACTN</name>
<sequence>MATLEMPPVTECTVAGCSYNHDGCHAFAITVGSADGSADCGTFIPLGTKGGLDKVVAQVGACSRSNCTFNADLECTASSIRVGAGASGSDTAACLTFTAA</sequence>
<evidence type="ECO:0000313" key="2">
    <source>
        <dbReference type="EMBL" id="PWJ55800.1"/>
    </source>
</evidence>
<comment type="caution">
    <text evidence="2">The sequence shown here is derived from an EMBL/GenBank/DDBJ whole genome shotgun (WGS) entry which is preliminary data.</text>
</comment>
<gene>
    <name evidence="2" type="ORF">BXY45_102166</name>
</gene>
<evidence type="ECO:0000313" key="3">
    <source>
        <dbReference type="Proteomes" id="UP000245469"/>
    </source>
</evidence>
<dbReference type="Proteomes" id="UP000245469">
    <property type="component" value="Unassembled WGS sequence"/>
</dbReference>